<dbReference type="PANTHER" id="PTHR21581:SF26">
    <property type="entry name" value="D-ALANYL-D-ALANINE ENDOPEPTIDASE"/>
    <property type="match status" value="1"/>
</dbReference>
<dbReference type="SUPFAM" id="SSF56601">
    <property type="entry name" value="beta-lactamase/transpeptidase-like"/>
    <property type="match status" value="1"/>
</dbReference>
<dbReference type="Proteomes" id="UP000622890">
    <property type="component" value="Unassembled WGS sequence"/>
</dbReference>
<dbReference type="InterPro" id="IPR012338">
    <property type="entry name" value="Beta-lactam/transpept-like"/>
</dbReference>
<feature type="active site" evidence="7">
    <location>
        <position position="108"/>
    </location>
</feature>
<keyword evidence="4" id="KW-0133">Cell shape</keyword>
<evidence type="ECO:0000313" key="12">
    <source>
        <dbReference type="EMBL" id="MBK4734475.1"/>
    </source>
</evidence>
<keyword evidence="2 10" id="KW-0732">Signal</keyword>
<dbReference type="Pfam" id="PF00768">
    <property type="entry name" value="Peptidase_S11"/>
    <property type="match status" value="1"/>
</dbReference>
<dbReference type="PANTHER" id="PTHR21581">
    <property type="entry name" value="D-ALANYL-D-ALANINE CARBOXYPEPTIDASE"/>
    <property type="match status" value="1"/>
</dbReference>
<evidence type="ECO:0000256" key="8">
    <source>
        <dbReference type="PIRSR" id="PIRSR618044-2"/>
    </source>
</evidence>
<evidence type="ECO:0000256" key="5">
    <source>
        <dbReference type="ARBA" id="ARBA00022984"/>
    </source>
</evidence>
<organism evidence="12 13">
    <name type="scientific">Noviherbaspirillum pedocola</name>
    <dbReference type="NCBI Taxonomy" id="2801341"/>
    <lineage>
        <taxon>Bacteria</taxon>
        <taxon>Pseudomonadati</taxon>
        <taxon>Pseudomonadota</taxon>
        <taxon>Betaproteobacteria</taxon>
        <taxon>Burkholderiales</taxon>
        <taxon>Oxalobacteraceae</taxon>
        <taxon>Noviherbaspirillum</taxon>
    </lineage>
</organism>
<accession>A0A934SPZ7</accession>
<keyword evidence="5" id="KW-0573">Peptidoglycan synthesis</keyword>
<dbReference type="EMBL" id="JAEPBG010000002">
    <property type="protein sequence ID" value="MBK4734475.1"/>
    <property type="molecule type" value="Genomic_DNA"/>
</dbReference>
<feature type="binding site" evidence="8">
    <location>
        <position position="213"/>
    </location>
    <ligand>
        <name>substrate</name>
    </ligand>
</feature>
<reference evidence="12" key="1">
    <citation type="submission" date="2021-01" db="EMBL/GenBank/DDBJ databases">
        <title>Genome sequence of strain Noviherbaspirillum sp. DKR-6.</title>
        <authorList>
            <person name="Chaudhary D.K."/>
        </authorList>
    </citation>
    <scope>NUCLEOTIDE SEQUENCE</scope>
    <source>
        <strain evidence="12">DKR-6</strain>
    </source>
</reference>
<feature type="signal peptide" evidence="10">
    <location>
        <begin position="1"/>
        <end position="19"/>
    </location>
</feature>
<dbReference type="GO" id="GO:0009252">
    <property type="term" value="P:peptidoglycan biosynthetic process"/>
    <property type="evidence" value="ECO:0007669"/>
    <property type="project" value="UniProtKB-KW"/>
</dbReference>
<name>A0A934SPZ7_9BURK</name>
<evidence type="ECO:0000313" key="13">
    <source>
        <dbReference type="Proteomes" id="UP000622890"/>
    </source>
</evidence>
<comment type="caution">
    <text evidence="12">The sequence shown here is derived from an EMBL/GenBank/DDBJ whole genome shotgun (WGS) entry which is preliminary data.</text>
</comment>
<feature type="active site" description="Acyl-ester intermediate" evidence="7">
    <location>
        <position position="51"/>
    </location>
</feature>
<feature type="active site" description="Proton acceptor" evidence="7">
    <location>
        <position position="54"/>
    </location>
</feature>
<sequence length="294" mass="31587">MFKTAVLAALICLASSAHAVNLGSKHALLIDEDTGAVMLEKNSNDIVPIASLTKLMTAMVVLDAHPDMDENITITEDDVDMLKHSSSRVPVGTSFTRAALLELALMSSDNRAAHALARSYPGGMDAFLSGVRTKAMELGLRRTNIEEPTGLSPHNTSTAVDLSRIAMAASRYPEIARITTSSNDLIDVDGAPTQYRNTNHLVGHHGWDILLSKTGFTREAGRCLVMRVQAAGRHAIMVLLNASGSAARTMDAMNLQRVITGEPMIAAAVRVKHRKPATRVARATARRGHGHRLS</sequence>
<evidence type="ECO:0000256" key="6">
    <source>
        <dbReference type="ARBA" id="ARBA00023316"/>
    </source>
</evidence>
<dbReference type="InterPro" id="IPR001967">
    <property type="entry name" value="Peptidase_S11_N"/>
</dbReference>
<evidence type="ECO:0000256" key="1">
    <source>
        <dbReference type="ARBA" id="ARBA00007164"/>
    </source>
</evidence>
<comment type="similarity">
    <text evidence="1 9">Belongs to the peptidase S11 family.</text>
</comment>
<feature type="chain" id="PRO_5037910206" evidence="10">
    <location>
        <begin position="20"/>
        <end position="294"/>
    </location>
</feature>
<evidence type="ECO:0000256" key="4">
    <source>
        <dbReference type="ARBA" id="ARBA00022960"/>
    </source>
</evidence>
<gene>
    <name evidence="12" type="ORF">JJB74_07660</name>
</gene>
<evidence type="ECO:0000256" key="7">
    <source>
        <dbReference type="PIRSR" id="PIRSR618044-1"/>
    </source>
</evidence>
<dbReference type="GO" id="GO:0071555">
    <property type="term" value="P:cell wall organization"/>
    <property type="evidence" value="ECO:0007669"/>
    <property type="project" value="UniProtKB-KW"/>
</dbReference>
<evidence type="ECO:0000256" key="10">
    <source>
        <dbReference type="SAM" id="SignalP"/>
    </source>
</evidence>
<protein>
    <submittedName>
        <fullName evidence="12">Serine hydrolase</fullName>
    </submittedName>
</protein>
<evidence type="ECO:0000256" key="3">
    <source>
        <dbReference type="ARBA" id="ARBA00022801"/>
    </source>
</evidence>
<proteinExistence type="inferred from homology"/>
<dbReference type="GO" id="GO:0006508">
    <property type="term" value="P:proteolysis"/>
    <property type="evidence" value="ECO:0007669"/>
    <property type="project" value="InterPro"/>
</dbReference>
<dbReference type="RefSeq" id="WP_200591219.1">
    <property type="nucleotide sequence ID" value="NZ_JAEPBG010000002.1"/>
</dbReference>
<dbReference type="AlphaFoldDB" id="A0A934SPZ7"/>
<dbReference type="PRINTS" id="PR00725">
    <property type="entry name" value="DADACBPTASE1"/>
</dbReference>
<evidence type="ECO:0000256" key="9">
    <source>
        <dbReference type="RuleBase" id="RU004016"/>
    </source>
</evidence>
<evidence type="ECO:0000259" key="11">
    <source>
        <dbReference type="Pfam" id="PF00768"/>
    </source>
</evidence>
<feature type="domain" description="Peptidase S11 D-alanyl-D-alanine carboxypeptidase A N-terminal" evidence="11">
    <location>
        <begin position="16"/>
        <end position="243"/>
    </location>
</feature>
<evidence type="ECO:0000256" key="2">
    <source>
        <dbReference type="ARBA" id="ARBA00022729"/>
    </source>
</evidence>
<dbReference type="GO" id="GO:0008360">
    <property type="term" value="P:regulation of cell shape"/>
    <property type="evidence" value="ECO:0007669"/>
    <property type="project" value="UniProtKB-KW"/>
</dbReference>
<keyword evidence="13" id="KW-1185">Reference proteome</keyword>
<keyword evidence="3 12" id="KW-0378">Hydrolase</keyword>
<dbReference type="GO" id="GO:0009002">
    <property type="term" value="F:serine-type D-Ala-D-Ala carboxypeptidase activity"/>
    <property type="evidence" value="ECO:0007669"/>
    <property type="project" value="InterPro"/>
</dbReference>
<dbReference type="Gene3D" id="3.40.710.10">
    <property type="entry name" value="DD-peptidase/beta-lactamase superfamily"/>
    <property type="match status" value="1"/>
</dbReference>
<keyword evidence="6" id="KW-0961">Cell wall biogenesis/degradation</keyword>
<dbReference type="InterPro" id="IPR018044">
    <property type="entry name" value="Peptidase_S11"/>
</dbReference>